<feature type="transmembrane region" description="Helical" evidence="6">
    <location>
        <begin position="29"/>
        <end position="49"/>
    </location>
</feature>
<keyword evidence="5 6" id="KW-0472">Membrane</keyword>
<dbReference type="AlphaFoldDB" id="A0A432GBS6"/>
<sequence>MSNNRRAVISFSIMALMIAIVGFGQSWNVALAIVNLCLISAVMSMGLNMQWGFAGLFNAGVMASTAIGGLTALLISYAPVSKAWSVGGTSLFAALISLLLTIVAGVLVWKKTAKGKKRSWRMTAVVLTGYLFMRFFYEQGTAAIEAVDPAKTGFLGGMGLPIILSWFAGGLAAAGLAWLIGRISLGLRSDYFAIATLGISEIMISILKNEDWLSRGVKNVTGLKRPVPYEVDLQQAEWFIKLVHWFYGTAEDGKSLSANVMHEAMQLSAGVFVKLCYSALFLAVVLIILGLATRALNSPWGRMMRAIRDNETAAAAMGKDVTSRHRQVFIIGSAVIGISGAMLTTLDGQFTPGSYIPLRFTFLIWVMVIIGGSGNNLGAIIGAFITWFVWIEAEPSALWLVSHINVFLDESNPLRQHLQEVAPYMRMVLMGLILVLMLRFRPKGILPEEAPDRY</sequence>
<dbReference type="Proteomes" id="UP000286732">
    <property type="component" value="Unassembled WGS sequence"/>
</dbReference>
<protein>
    <submittedName>
        <fullName evidence="7">Branched-chain amino acid ABC transporter permease</fullName>
    </submittedName>
</protein>
<gene>
    <name evidence="7" type="ORF">DSY98_03310</name>
</gene>
<dbReference type="EMBL" id="QNZM01000125">
    <property type="protein sequence ID" value="RTZ81112.1"/>
    <property type="molecule type" value="Genomic_DNA"/>
</dbReference>
<dbReference type="GO" id="GO:0005886">
    <property type="term" value="C:plasma membrane"/>
    <property type="evidence" value="ECO:0007669"/>
    <property type="project" value="UniProtKB-SubCell"/>
</dbReference>
<dbReference type="PANTHER" id="PTHR30482">
    <property type="entry name" value="HIGH-AFFINITY BRANCHED-CHAIN AMINO ACID TRANSPORT SYSTEM PERMEASE"/>
    <property type="match status" value="1"/>
</dbReference>
<dbReference type="PANTHER" id="PTHR30482:SF10">
    <property type="entry name" value="HIGH-AFFINITY BRANCHED-CHAIN AMINO ACID TRANSPORT PROTEIN BRAE"/>
    <property type="match status" value="1"/>
</dbReference>
<feature type="transmembrane region" description="Helical" evidence="6">
    <location>
        <begin position="421"/>
        <end position="438"/>
    </location>
</feature>
<evidence type="ECO:0000256" key="2">
    <source>
        <dbReference type="ARBA" id="ARBA00022475"/>
    </source>
</evidence>
<name>A0A432GBS6_9DELT</name>
<evidence type="ECO:0000313" key="8">
    <source>
        <dbReference type="Proteomes" id="UP000286732"/>
    </source>
</evidence>
<comment type="caution">
    <text evidence="7">The sequence shown here is derived from an EMBL/GenBank/DDBJ whole genome shotgun (WGS) entry which is preliminary data.</text>
</comment>
<keyword evidence="4 6" id="KW-1133">Transmembrane helix</keyword>
<organism evidence="7 8">
    <name type="scientific">SAR324 cluster bacterium</name>
    <dbReference type="NCBI Taxonomy" id="2024889"/>
    <lineage>
        <taxon>Bacteria</taxon>
        <taxon>Deltaproteobacteria</taxon>
        <taxon>SAR324 cluster</taxon>
    </lineage>
</organism>
<feature type="transmembrane region" description="Helical" evidence="6">
    <location>
        <begin position="120"/>
        <end position="137"/>
    </location>
</feature>
<feature type="transmembrane region" description="Helical" evidence="6">
    <location>
        <begin position="328"/>
        <end position="346"/>
    </location>
</feature>
<feature type="transmembrane region" description="Helical" evidence="6">
    <location>
        <begin position="157"/>
        <end position="179"/>
    </location>
</feature>
<feature type="transmembrane region" description="Helical" evidence="6">
    <location>
        <begin position="377"/>
        <end position="401"/>
    </location>
</feature>
<accession>A0A432GBS6</accession>
<feature type="transmembrane region" description="Helical" evidence="6">
    <location>
        <begin position="271"/>
        <end position="296"/>
    </location>
</feature>
<evidence type="ECO:0000256" key="5">
    <source>
        <dbReference type="ARBA" id="ARBA00023136"/>
    </source>
</evidence>
<dbReference type="Pfam" id="PF02653">
    <property type="entry name" value="BPD_transp_2"/>
    <property type="match status" value="1"/>
</dbReference>
<evidence type="ECO:0000256" key="6">
    <source>
        <dbReference type="SAM" id="Phobius"/>
    </source>
</evidence>
<feature type="transmembrane region" description="Helical" evidence="6">
    <location>
        <begin position="84"/>
        <end position="108"/>
    </location>
</feature>
<dbReference type="CDD" id="cd06581">
    <property type="entry name" value="TM_PBP1_LivM_like"/>
    <property type="match status" value="1"/>
</dbReference>
<dbReference type="InterPro" id="IPR043428">
    <property type="entry name" value="LivM-like"/>
</dbReference>
<keyword evidence="2" id="KW-1003">Cell membrane</keyword>
<evidence type="ECO:0000256" key="4">
    <source>
        <dbReference type="ARBA" id="ARBA00022989"/>
    </source>
</evidence>
<keyword evidence="3 6" id="KW-0812">Transmembrane</keyword>
<comment type="subcellular location">
    <subcellularLocation>
        <location evidence="1">Cell membrane</location>
        <topology evidence="1">Multi-pass membrane protein</topology>
    </subcellularLocation>
</comment>
<evidence type="ECO:0000256" key="1">
    <source>
        <dbReference type="ARBA" id="ARBA00004651"/>
    </source>
</evidence>
<evidence type="ECO:0000313" key="7">
    <source>
        <dbReference type="EMBL" id="RTZ81112.1"/>
    </source>
</evidence>
<feature type="transmembrane region" description="Helical" evidence="6">
    <location>
        <begin position="7"/>
        <end position="23"/>
    </location>
</feature>
<dbReference type="GO" id="GO:0015658">
    <property type="term" value="F:branched-chain amino acid transmembrane transporter activity"/>
    <property type="evidence" value="ECO:0007669"/>
    <property type="project" value="InterPro"/>
</dbReference>
<reference evidence="7 8" key="1">
    <citation type="submission" date="2018-06" db="EMBL/GenBank/DDBJ databases">
        <title>Combined omics and stable isotope probing to characterize newly discovered Mariana Back-Arc vent microbial communities.</title>
        <authorList>
            <person name="Trembath-Reichert E."/>
            <person name="Huber J.A."/>
        </authorList>
    </citation>
    <scope>NUCLEOTIDE SEQUENCE [LARGE SCALE GENOMIC DNA]</scope>
    <source>
        <strain evidence="7">MAG 63_2</strain>
    </source>
</reference>
<dbReference type="InterPro" id="IPR001851">
    <property type="entry name" value="ABC_transp_permease"/>
</dbReference>
<evidence type="ECO:0000256" key="3">
    <source>
        <dbReference type="ARBA" id="ARBA00022692"/>
    </source>
</evidence>
<feature type="transmembrane region" description="Helical" evidence="6">
    <location>
        <begin position="56"/>
        <end position="78"/>
    </location>
</feature>
<proteinExistence type="predicted"/>